<evidence type="ECO:0000256" key="8">
    <source>
        <dbReference type="RuleBase" id="RU363032"/>
    </source>
</evidence>
<dbReference type="SUPFAM" id="SSF161098">
    <property type="entry name" value="MetI-like"/>
    <property type="match status" value="1"/>
</dbReference>
<dbReference type="Pfam" id="PF00528">
    <property type="entry name" value="BPD_transp_1"/>
    <property type="match status" value="1"/>
</dbReference>
<feature type="transmembrane region" description="Helical" evidence="8">
    <location>
        <begin position="12"/>
        <end position="30"/>
    </location>
</feature>
<dbReference type="GO" id="GO:0055085">
    <property type="term" value="P:transmembrane transport"/>
    <property type="evidence" value="ECO:0007669"/>
    <property type="project" value="InterPro"/>
</dbReference>
<dbReference type="CDD" id="cd06261">
    <property type="entry name" value="TM_PBP2"/>
    <property type="match status" value="1"/>
</dbReference>
<evidence type="ECO:0000313" key="11">
    <source>
        <dbReference type="EMBL" id="GGG87014.1"/>
    </source>
</evidence>
<evidence type="ECO:0000256" key="6">
    <source>
        <dbReference type="ARBA" id="ARBA00022989"/>
    </source>
</evidence>
<reference evidence="11" key="2">
    <citation type="submission" date="2020-09" db="EMBL/GenBank/DDBJ databases">
        <authorList>
            <person name="Sun Q."/>
            <person name="Zhou Y."/>
        </authorList>
    </citation>
    <scope>NUCLEOTIDE SEQUENCE</scope>
    <source>
        <strain evidence="11">CGMCC 1.15762</strain>
    </source>
</reference>
<keyword evidence="4" id="KW-1003">Cell membrane</keyword>
<dbReference type="Proteomes" id="UP000617145">
    <property type="component" value="Unassembled WGS sequence"/>
</dbReference>
<dbReference type="PANTHER" id="PTHR42929">
    <property type="entry name" value="INNER MEMBRANE ABC TRANSPORTER PERMEASE PROTEIN YDCU-RELATED-RELATED"/>
    <property type="match status" value="1"/>
</dbReference>
<dbReference type="PANTHER" id="PTHR42929:SF1">
    <property type="entry name" value="INNER MEMBRANE ABC TRANSPORTER PERMEASE PROTEIN YDCU-RELATED"/>
    <property type="match status" value="1"/>
</dbReference>
<dbReference type="GO" id="GO:0005886">
    <property type="term" value="C:plasma membrane"/>
    <property type="evidence" value="ECO:0007669"/>
    <property type="project" value="UniProtKB-SubCell"/>
</dbReference>
<sequence>MSGLFRGYGRGLTAVFFLAVIAWGAMLIVLPQLTMFERALTAPSRSLDSSVAQMVVRDARTCRSILEGYKEDDAPAQSGGLAIPSIGGATPSPSPSPSPAPSTGGLAIPSIGGPAPEAARPYILQCDRATTHRALSRSGEAVYLDEAYDLPELTVSETGPIEDQQAQADEIAELAQTLYGELREAEANASPWTLENFGALAEARYIPMSEGQAIVEQAQWSNKALSLIGLRFVEDGQVYERIALVTLARTLFQAVIATGLALLLCYPIAYKVALATPPQRAVWLFLGLVIPYAIVELMRIYAWTTIIDNQGLLNGLLEWVGIIDTPIQFKRFPGTVFLVIVYTYVLFMVFPIYNVMNTLDKNQIEAARDLGASPWRVHWRIIIPHSKPGIAVGTIATFMLAAGAFSVPRIISRGLQAEWFSQTIYNKFFESPNANVGAAYSFAYTIVCFVLVALFMWIMRTRLKDFARVQ</sequence>
<comment type="subcellular location">
    <subcellularLocation>
        <location evidence="1 8">Cell membrane</location>
        <topology evidence="1 8">Multi-pass membrane protein</topology>
    </subcellularLocation>
</comment>
<dbReference type="AlphaFoldDB" id="A0A8J3EIQ2"/>
<reference evidence="11" key="1">
    <citation type="journal article" date="2014" name="Int. J. Syst. Evol. Microbiol.">
        <title>Complete genome sequence of Corynebacterium casei LMG S-19264T (=DSM 44701T), isolated from a smear-ripened cheese.</title>
        <authorList>
            <consortium name="US DOE Joint Genome Institute (JGI-PGF)"/>
            <person name="Walter F."/>
            <person name="Albersmeier A."/>
            <person name="Kalinowski J."/>
            <person name="Ruckert C."/>
        </authorList>
    </citation>
    <scope>NUCLEOTIDE SEQUENCE</scope>
    <source>
        <strain evidence="11">CGMCC 1.15762</strain>
    </source>
</reference>
<dbReference type="RefSeq" id="WP_188792123.1">
    <property type="nucleotide sequence ID" value="NZ_BMJV01000013.1"/>
</dbReference>
<dbReference type="Gene3D" id="1.10.3720.10">
    <property type="entry name" value="MetI-like"/>
    <property type="match status" value="1"/>
</dbReference>
<comment type="caution">
    <text evidence="11">The sequence shown here is derived from an EMBL/GenBank/DDBJ whole genome shotgun (WGS) entry which is preliminary data.</text>
</comment>
<evidence type="ECO:0000256" key="7">
    <source>
        <dbReference type="ARBA" id="ARBA00023136"/>
    </source>
</evidence>
<name>A0A8J3EIQ2_9RHOB</name>
<keyword evidence="5 8" id="KW-0812">Transmembrane</keyword>
<feature type="domain" description="ABC transmembrane type-1" evidence="10">
    <location>
        <begin position="247"/>
        <end position="455"/>
    </location>
</feature>
<evidence type="ECO:0000256" key="1">
    <source>
        <dbReference type="ARBA" id="ARBA00004651"/>
    </source>
</evidence>
<keyword evidence="12" id="KW-1185">Reference proteome</keyword>
<feature type="transmembrane region" description="Helical" evidence="8">
    <location>
        <begin position="390"/>
        <end position="411"/>
    </location>
</feature>
<proteinExistence type="inferred from homology"/>
<keyword evidence="7 8" id="KW-0472">Membrane</keyword>
<dbReference type="EMBL" id="BMJV01000013">
    <property type="protein sequence ID" value="GGG87014.1"/>
    <property type="molecule type" value="Genomic_DNA"/>
</dbReference>
<evidence type="ECO:0000256" key="2">
    <source>
        <dbReference type="ARBA" id="ARBA00007069"/>
    </source>
</evidence>
<feature type="transmembrane region" description="Helical" evidence="8">
    <location>
        <begin position="281"/>
        <end position="300"/>
    </location>
</feature>
<feature type="transmembrane region" description="Helical" evidence="8">
    <location>
        <begin position="438"/>
        <end position="458"/>
    </location>
</feature>
<evidence type="ECO:0000313" key="12">
    <source>
        <dbReference type="Proteomes" id="UP000617145"/>
    </source>
</evidence>
<feature type="transmembrane region" description="Helical" evidence="8">
    <location>
        <begin position="251"/>
        <end position="269"/>
    </location>
</feature>
<gene>
    <name evidence="11" type="ORF">GCM10011415_41860</name>
</gene>
<dbReference type="InterPro" id="IPR035906">
    <property type="entry name" value="MetI-like_sf"/>
</dbReference>
<keyword evidence="6 8" id="KW-1133">Transmembrane helix</keyword>
<comment type="similarity">
    <text evidence="2">Belongs to the binding-protein-dependent transport system permease family. CysTW subfamily.</text>
</comment>
<evidence type="ECO:0000256" key="4">
    <source>
        <dbReference type="ARBA" id="ARBA00022475"/>
    </source>
</evidence>
<keyword evidence="3 8" id="KW-0813">Transport</keyword>
<organism evidence="11 12">
    <name type="scientific">Salipiger pallidus</name>
    <dbReference type="NCBI Taxonomy" id="1775170"/>
    <lineage>
        <taxon>Bacteria</taxon>
        <taxon>Pseudomonadati</taxon>
        <taxon>Pseudomonadota</taxon>
        <taxon>Alphaproteobacteria</taxon>
        <taxon>Rhodobacterales</taxon>
        <taxon>Roseobacteraceae</taxon>
        <taxon>Salipiger</taxon>
    </lineage>
</organism>
<evidence type="ECO:0000259" key="10">
    <source>
        <dbReference type="PROSITE" id="PS50928"/>
    </source>
</evidence>
<evidence type="ECO:0000256" key="9">
    <source>
        <dbReference type="SAM" id="MobiDB-lite"/>
    </source>
</evidence>
<evidence type="ECO:0000256" key="5">
    <source>
        <dbReference type="ARBA" id="ARBA00022692"/>
    </source>
</evidence>
<dbReference type="PROSITE" id="PS50928">
    <property type="entry name" value="ABC_TM1"/>
    <property type="match status" value="1"/>
</dbReference>
<dbReference type="InterPro" id="IPR000515">
    <property type="entry name" value="MetI-like"/>
</dbReference>
<protein>
    <recommendedName>
        <fullName evidence="10">ABC transmembrane type-1 domain-containing protein</fullName>
    </recommendedName>
</protein>
<feature type="transmembrane region" description="Helical" evidence="8">
    <location>
        <begin position="335"/>
        <end position="353"/>
    </location>
</feature>
<evidence type="ECO:0000256" key="3">
    <source>
        <dbReference type="ARBA" id="ARBA00022448"/>
    </source>
</evidence>
<accession>A0A8J3EIQ2</accession>
<feature type="region of interest" description="Disordered" evidence="9">
    <location>
        <begin position="72"/>
        <end position="111"/>
    </location>
</feature>